<organism evidence="1 2">
    <name type="scientific">Catharanthus roseus</name>
    <name type="common">Madagascar periwinkle</name>
    <name type="synonym">Vinca rosea</name>
    <dbReference type="NCBI Taxonomy" id="4058"/>
    <lineage>
        <taxon>Eukaryota</taxon>
        <taxon>Viridiplantae</taxon>
        <taxon>Streptophyta</taxon>
        <taxon>Embryophyta</taxon>
        <taxon>Tracheophyta</taxon>
        <taxon>Spermatophyta</taxon>
        <taxon>Magnoliopsida</taxon>
        <taxon>eudicotyledons</taxon>
        <taxon>Gunneridae</taxon>
        <taxon>Pentapetalae</taxon>
        <taxon>asterids</taxon>
        <taxon>lamiids</taxon>
        <taxon>Gentianales</taxon>
        <taxon>Apocynaceae</taxon>
        <taxon>Rauvolfioideae</taxon>
        <taxon>Vinceae</taxon>
        <taxon>Catharanthinae</taxon>
        <taxon>Catharanthus</taxon>
    </lineage>
</organism>
<name>A0ACC0B371_CATRO</name>
<evidence type="ECO:0000313" key="1">
    <source>
        <dbReference type="EMBL" id="KAI5666953.1"/>
    </source>
</evidence>
<reference evidence="2" key="1">
    <citation type="journal article" date="2023" name="Nat. Plants">
        <title>Single-cell RNA sequencing provides a high-resolution roadmap for understanding the multicellular compartmentation of specialized metabolism.</title>
        <authorList>
            <person name="Sun S."/>
            <person name="Shen X."/>
            <person name="Li Y."/>
            <person name="Li Y."/>
            <person name="Wang S."/>
            <person name="Li R."/>
            <person name="Zhang H."/>
            <person name="Shen G."/>
            <person name="Guo B."/>
            <person name="Wei J."/>
            <person name="Xu J."/>
            <person name="St-Pierre B."/>
            <person name="Chen S."/>
            <person name="Sun C."/>
        </authorList>
    </citation>
    <scope>NUCLEOTIDE SEQUENCE [LARGE SCALE GENOMIC DNA]</scope>
</reference>
<comment type="caution">
    <text evidence="1">The sequence shown here is derived from an EMBL/GenBank/DDBJ whole genome shotgun (WGS) entry which is preliminary data.</text>
</comment>
<gene>
    <name evidence="1" type="ORF">M9H77_16806</name>
</gene>
<evidence type="ECO:0000313" key="2">
    <source>
        <dbReference type="Proteomes" id="UP001060085"/>
    </source>
</evidence>
<protein>
    <submittedName>
        <fullName evidence="1">Uncharacterized protein</fullName>
    </submittedName>
</protein>
<accession>A0ACC0B371</accession>
<sequence length="302" mass="32389">MQIKAANECTAAILDGKSIANDIKANVAGEIIEMKNSIGRTPGLGFLLVGKRRDSQIFVHTKIQACKKVGIVSIVAELSEDCSEDEVCEAVSRMNENPLIHGIIVQLPLPKYMNEEKIMNVVSVEKDVDGFHPLNMGSLAIRGREPLFIPCATKACLELLLRYGVELRGTKAAVSGRSKIVGLPTSLLLQRHHATVSVIHAFSQNPEQLTAEADIVVCDVGVPNMVRGHWLKPGAVVIDTGANSVKDDTSADGQRLVGDVCYKEAIGKVAAITPVPGGVGPVTISMLLSNTLDSAKRLYNYI</sequence>
<proteinExistence type="predicted"/>
<dbReference type="EMBL" id="CM044704">
    <property type="protein sequence ID" value="KAI5666953.1"/>
    <property type="molecule type" value="Genomic_DNA"/>
</dbReference>
<keyword evidence="2" id="KW-1185">Reference proteome</keyword>
<dbReference type="Proteomes" id="UP001060085">
    <property type="component" value="Linkage Group LG04"/>
</dbReference>